<protein>
    <submittedName>
        <fullName evidence="1">Uncharacterized protein</fullName>
    </submittedName>
</protein>
<dbReference type="Proteomes" id="UP000436088">
    <property type="component" value="Unassembled WGS sequence"/>
</dbReference>
<reference evidence="1" key="1">
    <citation type="submission" date="2019-09" db="EMBL/GenBank/DDBJ databases">
        <title>Draft genome information of white flower Hibiscus syriacus.</title>
        <authorList>
            <person name="Kim Y.-M."/>
        </authorList>
    </citation>
    <scope>NUCLEOTIDE SEQUENCE [LARGE SCALE GENOMIC DNA]</scope>
    <source>
        <strain evidence="1">YM2019G1</strain>
    </source>
</reference>
<accession>A0A6A2WEZ9</accession>
<organism evidence="1 2">
    <name type="scientific">Hibiscus syriacus</name>
    <name type="common">Rose of Sharon</name>
    <dbReference type="NCBI Taxonomy" id="106335"/>
    <lineage>
        <taxon>Eukaryota</taxon>
        <taxon>Viridiplantae</taxon>
        <taxon>Streptophyta</taxon>
        <taxon>Embryophyta</taxon>
        <taxon>Tracheophyta</taxon>
        <taxon>Spermatophyta</taxon>
        <taxon>Magnoliopsida</taxon>
        <taxon>eudicotyledons</taxon>
        <taxon>Gunneridae</taxon>
        <taxon>Pentapetalae</taxon>
        <taxon>rosids</taxon>
        <taxon>malvids</taxon>
        <taxon>Malvales</taxon>
        <taxon>Malvaceae</taxon>
        <taxon>Malvoideae</taxon>
        <taxon>Hibiscus</taxon>
    </lineage>
</organism>
<dbReference type="PANTHER" id="PTHR36617:SF5">
    <property type="entry name" value="OS05G0421675 PROTEIN"/>
    <property type="match status" value="1"/>
</dbReference>
<gene>
    <name evidence="1" type="ORF">F3Y22_tig00116997pilonHSYRG00308</name>
</gene>
<comment type="caution">
    <text evidence="1">The sequence shown here is derived from an EMBL/GenBank/DDBJ whole genome shotgun (WGS) entry which is preliminary data.</text>
</comment>
<keyword evidence="2" id="KW-1185">Reference proteome</keyword>
<proteinExistence type="predicted"/>
<dbReference type="PANTHER" id="PTHR36617">
    <property type="entry name" value="PROTEIN, PUTATIVE-RELATED"/>
    <property type="match status" value="1"/>
</dbReference>
<name>A0A6A2WEZ9_HIBSY</name>
<evidence type="ECO:0000313" key="1">
    <source>
        <dbReference type="EMBL" id="KAE8656768.1"/>
    </source>
</evidence>
<dbReference type="AlphaFoldDB" id="A0A6A2WEZ9"/>
<evidence type="ECO:0000313" key="2">
    <source>
        <dbReference type="Proteomes" id="UP000436088"/>
    </source>
</evidence>
<sequence>MGDGKGIRFWQDKWLGNRPLQDLFPRIFAPAIYKEGPIYDFGVKDEVGWSWNIPLRREAFDRERLQWEGLLRSLESFSFLATGVGLDTLWLSENFKCEPDIVDAGEELISHPFAPLDLLLKTSGVASLERGVSVFLDGA</sequence>
<dbReference type="EMBL" id="VEPZ02001762">
    <property type="protein sequence ID" value="KAE8656768.1"/>
    <property type="molecule type" value="Genomic_DNA"/>
</dbReference>